<evidence type="ECO:0000313" key="19">
    <source>
        <dbReference type="Proteomes" id="UP000294664"/>
    </source>
</evidence>
<dbReference type="PROSITE" id="PS50113">
    <property type="entry name" value="PAC"/>
    <property type="match status" value="2"/>
</dbReference>
<evidence type="ECO:0000259" key="15">
    <source>
        <dbReference type="PROSITE" id="PS50109"/>
    </source>
</evidence>
<dbReference type="SMART" id="SM00091">
    <property type="entry name" value="PAS"/>
    <property type="match status" value="2"/>
</dbReference>
<dbReference type="SMART" id="SM00387">
    <property type="entry name" value="HATPase_c"/>
    <property type="match status" value="1"/>
</dbReference>
<evidence type="ECO:0000259" key="16">
    <source>
        <dbReference type="PROSITE" id="PS50112"/>
    </source>
</evidence>
<dbReference type="InterPro" id="IPR005467">
    <property type="entry name" value="His_kinase_dom"/>
</dbReference>
<dbReference type="FunFam" id="1.10.287.130:FF:000055">
    <property type="entry name" value="Two-component sensor histidine kinase"/>
    <property type="match status" value="1"/>
</dbReference>
<comment type="cofactor">
    <cofactor evidence="2">
        <name>heme</name>
        <dbReference type="ChEBI" id="CHEBI:30413"/>
    </cofactor>
</comment>
<dbReference type="SUPFAM" id="SSF55874">
    <property type="entry name" value="ATPase domain of HSP90 chaperone/DNA topoisomerase II/histidine kinase"/>
    <property type="match status" value="1"/>
</dbReference>
<comment type="catalytic activity">
    <reaction evidence="1">
        <text>ATP + protein L-histidine = ADP + protein N-phospho-L-histidine.</text>
        <dbReference type="EC" id="2.7.13.3"/>
    </reaction>
</comment>
<keyword evidence="7" id="KW-0547">Nucleotide-binding</keyword>
<dbReference type="SUPFAM" id="SSF47384">
    <property type="entry name" value="Homodimeric domain of signal transducing histidine kinase"/>
    <property type="match status" value="1"/>
</dbReference>
<dbReference type="InterPro" id="IPR013655">
    <property type="entry name" value="PAS_fold_3"/>
</dbReference>
<evidence type="ECO:0000256" key="14">
    <source>
        <dbReference type="SAM" id="MobiDB-lite"/>
    </source>
</evidence>
<keyword evidence="6" id="KW-0808">Transferase</keyword>
<name>A0A4V2UY64_9HYPH</name>
<keyword evidence="9" id="KW-0067">ATP-binding</keyword>
<dbReference type="InterPro" id="IPR000700">
    <property type="entry name" value="PAS-assoc_C"/>
</dbReference>
<dbReference type="CDD" id="cd00082">
    <property type="entry name" value="HisKA"/>
    <property type="match status" value="1"/>
</dbReference>
<evidence type="ECO:0000313" key="18">
    <source>
        <dbReference type="EMBL" id="TCT06188.1"/>
    </source>
</evidence>
<dbReference type="AlphaFoldDB" id="A0A4V2UY64"/>
<feature type="domain" description="PAC" evidence="17">
    <location>
        <begin position="93"/>
        <end position="145"/>
    </location>
</feature>
<accession>A0A4V2UY64</accession>
<comment type="caution">
    <text evidence="18">The sequence shown here is derived from an EMBL/GenBank/DDBJ whole genome shotgun (WGS) entry which is preliminary data.</text>
</comment>
<evidence type="ECO:0000256" key="12">
    <source>
        <dbReference type="ARBA" id="ARBA00059827"/>
    </source>
</evidence>
<dbReference type="SUPFAM" id="SSF55785">
    <property type="entry name" value="PYP-like sensor domain (PAS domain)"/>
    <property type="match status" value="2"/>
</dbReference>
<dbReference type="InterPro" id="IPR004358">
    <property type="entry name" value="Sig_transdc_His_kin-like_C"/>
</dbReference>
<dbReference type="InterPro" id="IPR000014">
    <property type="entry name" value="PAS"/>
</dbReference>
<dbReference type="OrthoDB" id="9789238at2"/>
<dbReference type="SMART" id="SM00086">
    <property type="entry name" value="PAC"/>
    <property type="match status" value="2"/>
</dbReference>
<feature type="region of interest" description="Disordered" evidence="14">
    <location>
        <begin position="1"/>
        <end position="22"/>
    </location>
</feature>
<evidence type="ECO:0000259" key="17">
    <source>
        <dbReference type="PROSITE" id="PS50113"/>
    </source>
</evidence>
<evidence type="ECO:0000256" key="8">
    <source>
        <dbReference type="ARBA" id="ARBA00022777"/>
    </source>
</evidence>
<evidence type="ECO:0000256" key="10">
    <source>
        <dbReference type="ARBA" id="ARBA00023004"/>
    </source>
</evidence>
<evidence type="ECO:0000256" key="13">
    <source>
        <dbReference type="ARBA" id="ARBA00070616"/>
    </source>
</evidence>
<dbReference type="GO" id="GO:0000155">
    <property type="term" value="F:phosphorelay sensor kinase activity"/>
    <property type="evidence" value="ECO:0007669"/>
    <property type="project" value="InterPro"/>
</dbReference>
<keyword evidence="10" id="KW-0408">Iron</keyword>
<dbReference type="Gene3D" id="3.30.565.10">
    <property type="entry name" value="Histidine kinase-like ATPase, C-terminal domain"/>
    <property type="match status" value="1"/>
</dbReference>
<keyword evidence="11" id="KW-0902">Two-component regulatory system</keyword>
<protein>
    <recommendedName>
        <fullName evidence="13">Sensor protein FixL</fullName>
        <ecNumber evidence="3">2.7.13.3</ecNumber>
    </recommendedName>
</protein>
<dbReference type="PANTHER" id="PTHR43065">
    <property type="entry name" value="SENSOR HISTIDINE KINASE"/>
    <property type="match status" value="1"/>
</dbReference>
<dbReference type="Pfam" id="PF00989">
    <property type="entry name" value="PAS"/>
    <property type="match status" value="1"/>
</dbReference>
<dbReference type="PROSITE" id="PS50112">
    <property type="entry name" value="PAS"/>
    <property type="match status" value="1"/>
</dbReference>
<gene>
    <name evidence="18" type="ORF">EDC64_103292</name>
</gene>
<evidence type="ECO:0000256" key="7">
    <source>
        <dbReference type="ARBA" id="ARBA00022741"/>
    </source>
</evidence>
<dbReference type="InterPro" id="IPR036890">
    <property type="entry name" value="HATPase_C_sf"/>
</dbReference>
<feature type="domain" description="PAC" evidence="17">
    <location>
        <begin position="214"/>
        <end position="273"/>
    </location>
</feature>
<dbReference type="GO" id="GO:0006355">
    <property type="term" value="P:regulation of DNA-templated transcription"/>
    <property type="evidence" value="ECO:0007669"/>
    <property type="project" value="InterPro"/>
</dbReference>
<sequence length="517" mass="56281">MTDVTDESGDGAGQDSRATEDGLHGILDDAGIGTWSLDIHTGRIRMSATCARLFGMGEACVADFAGLQAAVHPDDREARERATARAFAGSGRYAAEMRVRRPGGTYGWVRSQGQVRRDAAGRPLWMHGVVFAVDGQKSAEEELRAREEHLRSILDTVPEAMIVIDEAGIMSSFSATAERLFGYGAREAIGRNVSMLMSEPDRSRHDRYLANYRRTGEKRIIGTGRIVNGQRRDGSIFPMELAVGEMRSGNRVYFTGFITDLTERQQTQARMQVLQSELVHVSRLTAMGEMASTLAHELNQPLAAVSNYLKGCRRLLDQADLAALPKVKEGLDRASEQAVRAGQIIRRLRNFVSRGETERRMERVSQLIDEASALAMVGGREAGIVSRLELDPRVSSVHADRVQVQQVLVNLIRNAMDAMHASPRREITLSARPSPGGMVEIGVSDTGPGLSAEVAERLFQPFVTTKANGMGVGLSISRTIIEAHGGKLWVETNAAGGACFRLTLPAGESSEPRDAGR</sequence>
<dbReference type="EMBL" id="SMAI01000003">
    <property type="protein sequence ID" value="TCT06188.1"/>
    <property type="molecule type" value="Genomic_DNA"/>
</dbReference>
<dbReference type="PANTHER" id="PTHR43065:SF46">
    <property type="entry name" value="C4-DICARBOXYLATE TRANSPORT SENSOR PROTEIN DCTB"/>
    <property type="match status" value="1"/>
</dbReference>
<keyword evidence="5" id="KW-0479">Metal-binding</keyword>
<comment type="function">
    <text evidence="12">Putative oxygen sensor; modulates the activity of FixJ, a transcriptional activator of nitrogen fixation fixK gene. FixL probably acts as a kinase that phosphorylates FixJ.</text>
</comment>
<dbReference type="Gene3D" id="3.30.450.20">
    <property type="entry name" value="PAS domain"/>
    <property type="match status" value="2"/>
</dbReference>
<dbReference type="SMART" id="SM00388">
    <property type="entry name" value="HisKA"/>
    <property type="match status" value="1"/>
</dbReference>
<dbReference type="GO" id="GO:0005524">
    <property type="term" value="F:ATP binding"/>
    <property type="evidence" value="ECO:0007669"/>
    <property type="project" value="UniProtKB-KW"/>
</dbReference>
<evidence type="ECO:0000256" key="5">
    <source>
        <dbReference type="ARBA" id="ARBA00022617"/>
    </source>
</evidence>
<dbReference type="PRINTS" id="PR00344">
    <property type="entry name" value="BCTRLSENSOR"/>
</dbReference>
<evidence type="ECO:0000256" key="1">
    <source>
        <dbReference type="ARBA" id="ARBA00000085"/>
    </source>
</evidence>
<keyword evidence="8 18" id="KW-0418">Kinase</keyword>
<dbReference type="Proteomes" id="UP000294664">
    <property type="component" value="Unassembled WGS sequence"/>
</dbReference>
<dbReference type="EC" id="2.7.13.3" evidence="3"/>
<feature type="domain" description="PAS" evidence="16">
    <location>
        <begin position="146"/>
        <end position="201"/>
    </location>
</feature>
<reference evidence="18 19" key="1">
    <citation type="submission" date="2019-03" db="EMBL/GenBank/DDBJ databases">
        <title>Genomic Encyclopedia of Type Strains, Phase IV (KMG-IV): sequencing the most valuable type-strain genomes for metagenomic binning, comparative biology and taxonomic classification.</title>
        <authorList>
            <person name="Goeker M."/>
        </authorList>
    </citation>
    <scope>NUCLEOTIDE SEQUENCE [LARGE SCALE GENOMIC DNA]</scope>
    <source>
        <strain evidence="18 19">DSM 9035</strain>
    </source>
</reference>
<dbReference type="InterPro" id="IPR035965">
    <property type="entry name" value="PAS-like_dom_sf"/>
</dbReference>
<dbReference type="Gene3D" id="6.10.250.2580">
    <property type="match status" value="1"/>
</dbReference>
<dbReference type="CDD" id="cd00130">
    <property type="entry name" value="PAS"/>
    <property type="match status" value="2"/>
</dbReference>
<dbReference type="Gene3D" id="1.10.287.130">
    <property type="match status" value="1"/>
</dbReference>
<dbReference type="PROSITE" id="PS50109">
    <property type="entry name" value="HIS_KIN"/>
    <property type="match status" value="1"/>
</dbReference>
<dbReference type="Pfam" id="PF02518">
    <property type="entry name" value="HATPase_c"/>
    <property type="match status" value="1"/>
</dbReference>
<evidence type="ECO:0000256" key="2">
    <source>
        <dbReference type="ARBA" id="ARBA00001971"/>
    </source>
</evidence>
<dbReference type="InterPro" id="IPR013767">
    <property type="entry name" value="PAS_fold"/>
</dbReference>
<evidence type="ECO:0000256" key="6">
    <source>
        <dbReference type="ARBA" id="ARBA00022679"/>
    </source>
</evidence>
<dbReference type="InterPro" id="IPR001610">
    <property type="entry name" value="PAC"/>
</dbReference>
<dbReference type="FunFam" id="3.30.450.20:FF:000060">
    <property type="entry name" value="Sensor protein FixL"/>
    <property type="match status" value="1"/>
</dbReference>
<organism evidence="18 19">
    <name type="scientific">Aquabacter spiritensis</name>
    <dbReference type="NCBI Taxonomy" id="933073"/>
    <lineage>
        <taxon>Bacteria</taxon>
        <taxon>Pseudomonadati</taxon>
        <taxon>Pseudomonadota</taxon>
        <taxon>Alphaproteobacteria</taxon>
        <taxon>Hyphomicrobiales</taxon>
        <taxon>Xanthobacteraceae</taxon>
        <taxon>Aquabacter</taxon>
    </lineage>
</organism>
<dbReference type="InterPro" id="IPR003594">
    <property type="entry name" value="HATPase_dom"/>
</dbReference>
<evidence type="ECO:0000256" key="4">
    <source>
        <dbReference type="ARBA" id="ARBA00022553"/>
    </source>
</evidence>
<dbReference type="InterPro" id="IPR003661">
    <property type="entry name" value="HisK_dim/P_dom"/>
</dbReference>
<keyword evidence="4" id="KW-0597">Phosphoprotein</keyword>
<dbReference type="Pfam" id="PF00512">
    <property type="entry name" value="HisKA"/>
    <property type="match status" value="1"/>
</dbReference>
<dbReference type="Pfam" id="PF08447">
    <property type="entry name" value="PAS_3"/>
    <property type="match status" value="1"/>
</dbReference>
<dbReference type="RefSeq" id="WP_132030700.1">
    <property type="nucleotide sequence ID" value="NZ_SMAI01000003.1"/>
</dbReference>
<keyword evidence="5" id="KW-0349">Heme</keyword>
<evidence type="ECO:0000256" key="3">
    <source>
        <dbReference type="ARBA" id="ARBA00012438"/>
    </source>
</evidence>
<keyword evidence="19" id="KW-1185">Reference proteome</keyword>
<dbReference type="NCBIfam" id="TIGR00229">
    <property type="entry name" value="sensory_box"/>
    <property type="match status" value="1"/>
</dbReference>
<evidence type="ECO:0000256" key="9">
    <source>
        <dbReference type="ARBA" id="ARBA00022840"/>
    </source>
</evidence>
<evidence type="ECO:0000256" key="11">
    <source>
        <dbReference type="ARBA" id="ARBA00023012"/>
    </source>
</evidence>
<proteinExistence type="predicted"/>
<dbReference type="InterPro" id="IPR036097">
    <property type="entry name" value="HisK_dim/P_sf"/>
</dbReference>
<feature type="domain" description="Histidine kinase" evidence="15">
    <location>
        <begin position="293"/>
        <end position="508"/>
    </location>
</feature>